<dbReference type="PANTHER" id="PTHR23114">
    <property type="entry name" value="M7GPPPN-MRNA HYDROLASE"/>
    <property type="match status" value="1"/>
</dbReference>
<evidence type="ECO:0000256" key="7">
    <source>
        <dbReference type="ARBA" id="ARBA00022884"/>
    </source>
</evidence>
<dbReference type="EMBL" id="KE721194">
    <property type="protein sequence ID" value="ERF71736.1"/>
    <property type="molecule type" value="Genomic_DNA"/>
</dbReference>
<dbReference type="PANTHER" id="PTHR23114:SF17">
    <property type="entry name" value="M7GPPPN-MRNA HYDROLASE"/>
    <property type="match status" value="1"/>
</dbReference>
<dbReference type="InterPro" id="IPR044099">
    <property type="entry name" value="Dcp2_NUDIX"/>
</dbReference>
<keyword evidence="4" id="KW-0963">Cytoplasm</keyword>
<keyword evidence="6" id="KW-0378">Hydrolase</keyword>
<dbReference type="InterPro" id="IPR007722">
    <property type="entry name" value="DCP2_BoxA"/>
</dbReference>
<evidence type="ECO:0000313" key="11">
    <source>
        <dbReference type="EMBL" id="ERF71736.1"/>
    </source>
</evidence>
<feature type="region of interest" description="Disordered" evidence="9">
    <location>
        <begin position="343"/>
        <end position="394"/>
    </location>
</feature>
<feature type="region of interest" description="Disordered" evidence="9">
    <location>
        <begin position="489"/>
        <end position="529"/>
    </location>
</feature>
<dbReference type="SUPFAM" id="SSF55811">
    <property type="entry name" value="Nudix"/>
    <property type="match status" value="1"/>
</dbReference>
<feature type="compositionally biased region" description="Pro residues" evidence="9">
    <location>
        <begin position="455"/>
        <end position="469"/>
    </location>
</feature>
<comment type="cofactor">
    <cofactor evidence="1">
        <name>Mn(2+)</name>
        <dbReference type="ChEBI" id="CHEBI:29035"/>
    </cofactor>
</comment>
<dbReference type="InterPro" id="IPR036189">
    <property type="entry name" value="DCP2_BoxA_sf"/>
</dbReference>
<keyword evidence="5" id="KW-0479">Metal-binding</keyword>
<feature type="region of interest" description="Disordered" evidence="9">
    <location>
        <begin position="411"/>
        <end position="470"/>
    </location>
</feature>
<dbReference type="InterPro" id="IPR015797">
    <property type="entry name" value="NUDIX_hydrolase-like_dom_sf"/>
</dbReference>
<evidence type="ECO:0000256" key="5">
    <source>
        <dbReference type="ARBA" id="ARBA00022723"/>
    </source>
</evidence>
<proteinExistence type="inferred from homology"/>
<organism evidence="11 12">
    <name type="scientific">Endocarpon pusillum (strain Z07020 / HMAS-L-300199)</name>
    <name type="common">Lichen-forming fungus</name>
    <dbReference type="NCBI Taxonomy" id="1263415"/>
    <lineage>
        <taxon>Eukaryota</taxon>
        <taxon>Fungi</taxon>
        <taxon>Dikarya</taxon>
        <taxon>Ascomycota</taxon>
        <taxon>Pezizomycotina</taxon>
        <taxon>Eurotiomycetes</taxon>
        <taxon>Chaetothyriomycetidae</taxon>
        <taxon>Verrucariales</taxon>
        <taxon>Verrucariaceae</taxon>
        <taxon>Endocarpon</taxon>
    </lineage>
</organism>
<feature type="compositionally biased region" description="Low complexity" evidence="9">
    <location>
        <begin position="811"/>
        <end position="838"/>
    </location>
</feature>
<keyword evidence="7" id="KW-0694">RNA-binding</keyword>
<evidence type="ECO:0000256" key="1">
    <source>
        <dbReference type="ARBA" id="ARBA00001936"/>
    </source>
</evidence>
<dbReference type="eggNOG" id="KOG2937">
    <property type="taxonomic scope" value="Eukaryota"/>
</dbReference>
<dbReference type="SMART" id="SM01125">
    <property type="entry name" value="DCP2"/>
    <property type="match status" value="1"/>
</dbReference>
<dbReference type="HOGENOM" id="CLU_008108_4_0_1"/>
<feature type="compositionally biased region" description="Polar residues" evidence="9">
    <location>
        <begin position="621"/>
        <end position="631"/>
    </location>
</feature>
<feature type="compositionally biased region" description="Polar residues" evidence="9">
    <location>
        <begin position="847"/>
        <end position="862"/>
    </location>
</feature>
<dbReference type="OMA" id="DMKYIEV"/>
<evidence type="ECO:0000256" key="6">
    <source>
        <dbReference type="ARBA" id="ARBA00022801"/>
    </source>
</evidence>
<dbReference type="Proteomes" id="UP000019373">
    <property type="component" value="Unassembled WGS sequence"/>
</dbReference>
<evidence type="ECO:0000256" key="3">
    <source>
        <dbReference type="ARBA" id="ARBA00005279"/>
    </source>
</evidence>
<evidence type="ECO:0000313" key="12">
    <source>
        <dbReference type="Proteomes" id="UP000019373"/>
    </source>
</evidence>
<evidence type="ECO:0000256" key="9">
    <source>
        <dbReference type="SAM" id="MobiDB-lite"/>
    </source>
</evidence>
<dbReference type="RefSeq" id="XP_007802658.1">
    <property type="nucleotide sequence ID" value="XM_007804467.1"/>
</dbReference>
<dbReference type="GO" id="GO:0000290">
    <property type="term" value="P:deadenylation-dependent decapping of nuclear-transcribed mRNA"/>
    <property type="evidence" value="ECO:0007669"/>
    <property type="project" value="InterPro"/>
</dbReference>
<feature type="region of interest" description="Disordered" evidence="9">
    <location>
        <begin position="274"/>
        <end position="303"/>
    </location>
</feature>
<dbReference type="InterPro" id="IPR000086">
    <property type="entry name" value="NUDIX_hydrolase_dom"/>
</dbReference>
<protein>
    <recommendedName>
        <fullName evidence="10">Nudix hydrolase domain-containing protein</fullName>
    </recommendedName>
</protein>
<dbReference type="GO" id="GO:0000184">
    <property type="term" value="P:nuclear-transcribed mRNA catabolic process, nonsense-mediated decay"/>
    <property type="evidence" value="ECO:0007669"/>
    <property type="project" value="InterPro"/>
</dbReference>
<comment type="subcellular location">
    <subcellularLocation>
        <location evidence="2">Cytoplasm</location>
    </subcellularLocation>
</comment>
<dbReference type="Pfam" id="PF05026">
    <property type="entry name" value="DCP2"/>
    <property type="match status" value="1"/>
</dbReference>
<evidence type="ECO:0000256" key="2">
    <source>
        <dbReference type="ARBA" id="ARBA00004496"/>
    </source>
</evidence>
<gene>
    <name evidence="11" type="ORF">EPUS_05608</name>
</gene>
<feature type="compositionally biased region" description="Polar residues" evidence="9">
    <location>
        <begin position="639"/>
        <end position="649"/>
    </location>
</feature>
<dbReference type="GO" id="GO:0030145">
    <property type="term" value="F:manganese ion binding"/>
    <property type="evidence" value="ECO:0007669"/>
    <property type="project" value="InterPro"/>
</dbReference>
<sequence>MQLEDWLDDLCVRFIINLPPEELESVERICFQVEEAQWFYEDFIRPLDPSLPSLSLRAFSLKIFQHCPLFSEWSADNYTAAFAEFLAYKSRVPVRGAIMLNEDMDRVVLVKGWKKGANWSFPRGKINKDEDDLDCAIREVYEETGFDIKAAGLVKESKDMKYIEVTMREQHMRLYVFRGVPMDTYFEPRTRKEISKIEWYNLNDLPTLKKNKQQEGMGEQLANANKFYMVAPFLVPLKKWISQQRKRESRPSSQPFETIQTVAEEIAPDYEADLTNGVDRPANIPSDLPEVTQTQSPPTDPSLHLKQMLNIGNFHKPSQEPFPTLPQVDMAKSNALLALLRKGSRPDMPNVSKPNTPFDQMSFPLDVPRSPPHHHHPRPPQFSTLPSPPPFPISSYIAKMETAVPMIPQETQRQSSMLAPSTFATASGSSDQTTSRSQIAAPYRRTGDPEFSHLTPPPSQGPRVPPASALPPLTNHKRALLDVFKSAQTLQQPPAGPPVSPTHKPLHTAAPPTNGQLSHTKAPAPTSIDPSSLLPTLLANRSRVHNQEGSVPKREPVDHRASLLGLFRQLPPPAAEAAPTGPAPKTPLAPVELAALSTPSIQPAELTQKRLLTSLLQQKSSIPNKTASQSNREFREGKTSATISGPLNQPQFEGIAKTLRQSSLSDGPARSPAPTHKALFDPNQQVQKKILSRPAGSEQSPARSSRSNKPSHAASPKKPVPRKDDSAKQFQPQILRRPAADQQEALPQGTTQPALQPILDNPKPESDSLTAPALYPLPKPLPPDRLKPQAESHKQTLLSLFGNPAPPPQVSTPRSTRPTVPTRTSASPGASGSATVSPLTEKHVSTRSRLGSLTSVISTGSQARPVREKRQTAASDKAFLLGYLSRIASQES</sequence>
<dbReference type="Gene3D" id="3.90.79.10">
    <property type="entry name" value="Nucleoside Triphosphate Pyrophosphohydrolase"/>
    <property type="match status" value="1"/>
</dbReference>
<evidence type="ECO:0000256" key="8">
    <source>
        <dbReference type="ARBA" id="ARBA00023211"/>
    </source>
</evidence>
<feature type="region of interest" description="Disordered" evidence="9">
    <location>
        <begin position="621"/>
        <end position="649"/>
    </location>
</feature>
<dbReference type="GO" id="GO:0140933">
    <property type="term" value="F:5'-(N(7)-methylguanosine 5'-triphospho)-[mRNA] hydrolase activity"/>
    <property type="evidence" value="ECO:0007669"/>
    <property type="project" value="InterPro"/>
</dbReference>
<dbReference type="PROSITE" id="PS51462">
    <property type="entry name" value="NUDIX"/>
    <property type="match status" value="1"/>
</dbReference>
<dbReference type="GO" id="GO:0000932">
    <property type="term" value="C:P-body"/>
    <property type="evidence" value="ECO:0007669"/>
    <property type="project" value="TreeGrafter"/>
</dbReference>
<name>U1GIU6_ENDPU</name>
<feature type="compositionally biased region" description="Basic and acidic residues" evidence="9">
    <location>
        <begin position="782"/>
        <end position="794"/>
    </location>
</feature>
<dbReference type="SUPFAM" id="SSF140586">
    <property type="entry name" value="Dcp2 domain-like"/>
    <property type="match status" value="1"/>
</dbReference>
<dbReference type="FunFam" id="3.90.79.10:FF:000003">
    <property type="entry name" value="M7GpppN-mRNA hydrolase isoform 2"/>
    <property type="match status" value="1"/>
</dbReference>
<feature type="region of interest" description="Disordered" evidence="9">
    <location>
        <begin position="661"/>
        <end position="873"/>
    </location>
</feature>
<evidence type="ECO:0000256" key="4">
    <source>
        <dbReference type="ARBA" id="ARBA00022490"/>
    </source>
</evidence>
<keyword evidence="8" id="KW-0464">Manganese</keyword>
<dbReference type="FunFam" id="1.10.10.1050:FF:000003">
    <property type="entry name" value="Decapping enzyme Dcp2, putative"/>
    <property type="match status" value="1"/>
</dbReference>
<comment type="similarity">
    <text evidence="3">Belongs to the Nudix hydrolase family. DCP2 subfamily.</text>
</comment>
<dbReference type="GeneID" id="19240556"/>
<keyword evidence="12" id="KW-1185">Reference proteome</keyword>
<dbReference type="OrthoDB" id="18996at2759"/>
<dbReference type="CDD" id="cd03672">
    <property type="entry name" value="NUDIX_Dcp2p_Nudt20"/>
    <property type="match status" value="1"/>
</dbReference>
<accession>U1GIU6</accession>
<feature type="compositionally biased region" description="Polar residues" evidence="9">
    <location>
        <begin position="697"/>
        <end position="710"/>
    </location>
</feature>
<feature type="domain" description="Nudix hydrolase" evidence="10">
    <location>
        <begin position="90"/>
        <end position="235"/>
    </location>
</feature>
<dbReference type="InterPro" id="IPR020084">
    <property type="entry name" value="NUDIX_hydrolase_CS"/>
</dbReference>
<dbReference type="AlphaFoldDB" id="U1GIU6"/>
<evidence type="ECO:0000259" key="10">
    <source>
        <dbReference type="PROSITE" id="PS51462"/>
    </source>
</evidence>
<reference evidence="12" key="1">
    <citation type="journal article" date="2014" name="BMC Genomics">
        <title>Genome characteristics reveal the impact of lichenization on lichen-forming fungus Endocarpon pusillum Hedwig (Verrucariales, Ascomycota).</title>
        <authorList>
            <person name="Wang Y.-Y."/>
            <person name="Liu B."/>
            <person name="Zhang X.-Y."/>
            <person name="Zhou Q.-M."/>
            <person name="Zhang T."/>
            <person name="Li H."/>
            <person name="Yu Y.-F."/>
            <person name="Zhang X.-L."/>
            <person name="Hao X.-Y."/>
            <person name="Wang M."/>
            <person name="Wang L."/>
            <person name="Wei J.-C."/>
        </authorList>
    </citation>
    <scope>NUCLEOTIDE SEQUENCE [LARGE SCALE GENOMIC DNA]</scope>
    <source>
        <strain evidence="12">Z07020 / HMAS-L-300199</strain>
    </source>
</reference>
<dbReference type="GO" id="GO:0003723">
    <property type="term" value="F:RNA binding"/>
    <property type="evidence" value="ECO:0007669"/>
    <property type="project" value="UniProtKB-KW"/>
</dbReference>
<feature type="compositionally biased region" description="Polar residues" evidence="9">
    <location>
        <begin position="411"/>
        <end position="438"/>
    </location>
</feature>
<dbReference type="Gene3D" id="1.10.10.1050">
    <property type="entry name" value="Dcp2, box A domain"/>
    <property type="match status" value="1"/>
</dbReference>
<dbReference type="PROSITE" id="PS00893">
    <property type="entry name" value="NUDIX_BOX"/>
    <property type="match status" value="1"/>
</dbReference>
<dbReference type="Pfam" id="PF00293">
    <property type="entry name" value="NUDIX"/>
    <property type="match status" value="1"/>
</dbReference>